<evidence type="ECO:0000256" key="7">
    <source>
        <dbReference type="ARBA" id="ARBA00023136"/>
    </source>
</evidence>
<dbReference type="PANTHER" id="PTHR12385">
    <property type="entry name" value="CHOLINE TRANSPORTER-LIKE (SLC FAMILY 44)"/>
    <property type="match status" value="1"/>
</dbReference>
<accession>A0A9P7D3C0</accession>
<keyword evidence="6 8" id="KW-1133">Transmembrane helix</keyword>
<dbReference type="EMBL" id="JABBWD010000023">
    <property type="protein sequence ID" value="KAG1776941.1"/>
    <property type="molecule type" value="Genomic_DNA"/>
</dbReference>
<keyword evidence="10" id="KW-1185">Reference proteome</keyword>
<comment type="similarity">
    <text evidence="3 8">Belongs to the CTL (choline transporter-like) family.</text>
</comment>
<comment type="function">
    <text evidence="1 8">Probably involved in transport through the plasma membrane.</text>
</comment>
<dbReference type="InterPro" id="IPR007603">
    <property type="entry name" value="Choline_transptr-like"/>
</dbReference>
<dbReference type="Pfam" id="PF04515">
    <property type="entry name" value="Choline_transpo"/>
    <property type="match status" value="1"/>
</dbReference>
<dbReference type="GO" id="GO:0022857">
    <property type="term" value="F:transmembrane transporter activity"/>
    <property type="evidence" value="ECO:0007669"/>
    <property type="project" value="UniProtKB-UniRule"/>
</dbReference>
<evidence type="ECO:0000256" key="3">
    <source>
        <dbReference type="ARBA" id="ARBA00007168"/>
    </source>
</evidence>
<feature type="transmembrane region" description="Helical" evidence="8">
    <location>
        <begin position="33"/>
        <end position="56"/>
    </location>
</feature>
<reference evidence="9" key="1">
    <citation type="journal article" date="2020" name="New Phytol.">
        <title>Comparative genomics reveals dynamic genome evolution in host specialist ectomycorrhizal fungi.</title>
        <authorList>
            <person name="Lofgren L.A."/>
            <person name="Nguyen N.H."/>
            <person name="Vilgalys R."/>
            <person name="Ruytinx J."/>
            <person name="Liao H.L."/>
            <person name="Branco S."/>
            <person name="Kuo A."/>
            <person name="LaButti K."/>
            <person name="Lipzen A."/>
            <person name="Andreopoulos W."/>
            <person name="Pangilinan J."/>
            <person name="Riley R."/>
            <person name="Hundley H."/>
            <person name="Na H."/>
            <person name="Barry K."/>
            <person name="Grigoriev I.V."/>
            <person name="Stajich J.E."/>
            <person name="Kennedy P.G."/>
        </authorList>
    </citation>
    <scope>NUCLEOTIDE SEQUENCE</scope>
    <source>
        <strain evidence="9">DOB743</strain>
    </source>
</reference>
<name>A0A9P7D3C0_9AGAM</name>
<comment type="caution">
    <text evidence="9">The sequence shown here is derived from an EMBL/GenBank/DDBJ whole genome shotgun (WGS) entry which is preliminary data.</text>
</comment>
<keyword evidence="5 8" id="KW-0812">Transmembrane</keyword>
<dbReference type="OrthoDB" id="44736at2759"/>
<evidence type="ECO:0000256" key="5">
    <source>
        <dbReference type="ARBA" id="ARBA00022692"/>
    </source>
</evidence>
<dbReference type="GO" id="GO:0005886">
    <property type="term" value="C:plasma membrane"/>
    <property type="evidence" value="ECO:0007669"/>
    <property type="project" value="UniProtKB-SubCell"/>
</dbReference>
<gene>
    <name evidence="9" type="ORF">EV702DRAFT_1045643</name>
</gene>
<feature type="transmembrane region" description="Helical" evidence="8">
    <location>
        <begin position="118"/>
        <end position="137"/>
    </location>
</feature>
<dbReference type="Proteomes" id="UP000714275">
    <property type="component" value="Unassembled WGS sequence"/>
</dbReference>
<protein>
    <recommendedName>
        <fullName evidence="4 8">Protein PNS1</fullName>
    </recommendedName>
</protein>
<organism evidence="9 10">
    <name type="scientific">Suillus placidus</name>
    <dbReference type="NCBI Taxonomy" id="48579"/>
    <lineage>
        <taxon>Eukaryota</taxon>
        <taxon>Fungi</taxon>
        <taxon>Dikarya</taxon>
        <taxon>Basidiomycota</taxon>
        <taxon>Agaricomycotina</taxon>
        <taxon>Agaricomycetes</taxon>
        <taxon>Agaricomycetidae</taxon>
        <taxon>Boletales</taxon>
        <taxon>Suillineae</taxon>
        <taxon>Suillaceae</taxon>
        <taxon>Suillus</taxon>
    </lineage>
</organism>
<sequence length="300" mass="32791">MTLSAICATRTSANQQSPFQDVRFQSKKRANDIFFLILFILLSPFAWFVALSGIALSGYVSGHWLRAGVGNGSQVGSSVTGDPQSITFVLSIILNVFRIPLASLPLHVVMDVSKYHKSIYVVAFIALILQAALSVYTKWTPDNPGCGNGTSCSESTVAGLVFYVIPLDISSHRLILLRALRTRPYGSVLFYAPSAFGSLIVTIIEVVRFILSAARNNANAQESFVEACLACCAEFFVACIEGLVRYFDRYAYIEIALYGKPYIKAAKDTWAMFMDRGIDALVNDSLIGMSESPVGDTNIF</sequence>
<evidence type="ECO:0000313" key="9">
    <source>
        <dbReference type="EMBL" id="KAG1776941.1"/>
    </source>
</evidence>
<feature type="transmembrane region" description="Helical" evidence="8">
    <location>
        <begin position="86"/>
        <end position="106"/>
    </location>
</feature>
<evidence type="ECO:0000313" key="10">
    <source>
        <dbReference type="Proteomes" id="UP000714275"/>
    </source>
</evidence>
<feature type="transmembrane region" description="Helical" evidence="8">
    <location>
        <begin position="157"/>
        <end position="176"/>
    </location>
</feature>
<dbReference type="PANTHER" id="PTHR12385:SF4">
    <property type="entry name" value="PROTEIN PNS1"/>
    <property type="match status" value="1"/>
</dbReference>
<evidence type="ECO:0000256" key="4">
    <source>
        <dbReference type="ARBA" id="ARBA00015388"/>
    </source>
</evidence>
<feature type="transmembrane region" description="Helical" evidence="8">
    <location>
        <begin position="188"/>
        <end position="211"/>
    </location>
</feature>
<dbReference type="AlphaFoldDB" id="A0A9P7D3C0"/>
<comment type="caution">
    <text evidence="8">Lacks conserved residue(s) required for the propagation of feature annotation.</text>
</comment>
<evidence type="ECO:0000256" key="1">
    <source>
        <dbReference type="ARBA" id="ARBA00002957"/>
    </source>
</evidence>
<keyword evidence="7 8" id="KW-0472">Membrane</keyword>
<evidence type="ECO:0000256" key="8">
    <source>
        <dbReference type="RuleBase" id="RU368066"/>
    </source>
</evidence>
<evidence type="ECO:0000256" key="2">
    <source>
        <dbReference type="ARBA" id="ARBA00004141"/>
    </source>
</evidence>
<evidence type="ECO:0000256" key="6">
    <source>
        <dbReference type="ARBA" id="ARBA00022989"/>
    </source>
</evidence>
<comment type="subcellular location">
    <subcellularLocation>
        <location evidence="8">Cell membrane</location>
        <topology evidence="8">Multi-pass membrane protein</topology>
    </subcellularLocation>
    <subcellularLocation>
        <location evidence="2">Membrane</location>
        <topology evidence="2">Multi-pass membrane protein</topology>
    </subcellularLocation>
</comment>
<proteinExistence type="inferred from homology"/>